<dbReference type="AlphaFoldDB" id="A0A4D7CXC8"/>
<feature type="transmembrane region" description="Helical" evidence="2">
    <location>
        <begin position="300"/>
        <end position="330"/>
    </location>
</feature>
<evidence type="ECO:0000313" key="4">
    <source>
        <dbReference type="EMBL" id="QCI87037.1"/>
    </source>
</evidence>
<organism evidence="4 5">
    <name type="scientific">Vagococcus zengguangii</name>
    <dbReference type="NCBI Taxonomy" id="2571750"/>
    <lineage>
        <taxon>Bacteria</taxon>
        <taxon>Bacillati</taxon>
        <taxon>Bacillota</taxon>
        <taxon>Bacilli</taxon>
        <taxon>Lactobacillales</taxon>
        <taxon>Enterococcaceae</taxon>
        <taxon>Vagococcus</taxon>
    </lineage>
</organism>
<keyword evidence="5" id="KW-1185">Reference proteome</keyword>
<feature type="transmembrane region" description="Helical" evidence="2">
    <location>
        <begin position="125"/>
        <end position="142"/>
    </location>
</feature>
<reference evidence="4 5" key="1">
    <citation type="submission" date="2019-04" db="EMBL/GenBank/DDBJ databases">
        <title>Vagococcus sp. nov., isolated from faeces of yaks (Bos grunniens).</title>
        <authorList>
            <person name="Ge Y."/>
        </authorList>
    </citation>
    <scope>NUCLEOTIDE SEQUENCE [LARGE SCALE GENOMIC DNA]</scope>
    <source>
        <strain evidence="4 5">MN-17</strain>
    </source>
</reference>
<dbReference type="GO" id="GO:0016747">
    <property type="term" value="F:acyltransferase activity, transferring groups other than amino-acyl groups"/>
    <property type="evidence" value="ECO:0007669"/>
    <property type="project" value="InterPro"/>
</dbReference>
<feature type="transmembrane region" description="Helical" evidence="2">
    <location>
        <begin position="275"/>
        <end position="294"/>
    </location>
</feature>
<sequence length="400" mass="46646">MFWNIIVLKELKYVIIKINKEMNQLERKILFTRKDTKVAKGMAIVLMLIHHLWTFPDRLPNGNLAMTGPLTTMSINGVPILIAFGRFGKICVSIFMFFVGYGLYKQYISGRLNLAKRITSIYFSYWKIFILFIPIAFIFFGNQEALTRYSDLYRHFDLQTFILNFWGINVTAYNGEWWFVMAFVIACLVGYIYIVLTKNINDLTIEMGLVFLLNLFVINFLPELVQLPVFESLKGEIYYEKFFNQTGIMTLFSGITFAKYNVLDQLMSKLAQIKNWGKWLLSIGGVLSAIYLLNFSGFEFYYFVLTPVLVALLVSVINTSKILTTVFIFLGQHSTNMWLVHSFFCYRFSIFVKLVFISRNPIINLLVLILLSLGTSIAIDYFYNKIEKLKDKYHLRIMID</sequence>
<accession>A0A4D7CXC8</accession>
<feature type="transmembrane region" description="Helical" evidence="2">
    <location>
        <begin position="242"/>
        <end position="263"/>
    </location>
</feature>
<evidence type="ECO:0000256" key="2">
    <source>
        <dbReference type="SAM" id="Phobius"/>
    </source>
</evidence>
<feature type="transmembrane region" description="Helical" evidence="2">
    <location>
        <begin position="177"/>
        <end position="196"/>
    </location>
</feature>
<dbReference type="Pfam" id="PF01757">
    <property type="entry name" value="Acyl_transf_3"/>
    <property type="match status" value="1"/>
</dbReference>
<proteinExistence type="predicted"/>
<evidence type="ECO:0000256" key="1">
    <source>
        <dbReference type="SAM" id="Coils"/>
    </source>
</evidence>
<dbReference type="KEGG" id="vao:FA707_08695"/>
<gene>
    <name evidence="4" type="ORF">FA707_08695</name>
</gene>
<protein>
    <recommendedName>
        <fullName evidence="3">Acyltransferase 3 domain-containing protein</fullName>
    </recommendedName>
</protein>
<feature type="domain" description="Acyltransferase 3" evidence="3">
    <location>
        <begin position="38"/>
        <end position="379"/>
    </location>
</feature>
<feature type="coiled-coil region" evidence="1">
    <location>
        <begin position="8"/>
        <end position="35"/>
    </location>
</feature>
<keyword evidence="2" id="KW-0812">Transmembrane</keyword>
<feature type="transmembrane region" description="Helical" evidence="2">
    <location>
        <begin position="203"/>
        <end position="222"/>
    </location>
</feature>
<name>A0A4D7CXC8_9ENTE</name>
<feature type="transmembrane region" description="Helical" evidence="2">
    <location>
        <begin position="337"/>
        <end position="356"/>
    </location>
</feature>
<keyword evidence="1" id="KW-0175">Coiled coil</keyword>
<dbReference type="Proteomes" id="UP000298615">
    <property type="component" value="Chromosome"/>
</dbReference>
<evidence type="ECO:0000259" key="3">
    <source>
        <dbReference type="Pfam" id="PF01757"/>
    </source>
</evidence>
<evidence type="ECO:0000313" key="5">
    <source>
        <dbReference type="Proteomes" id="UP000298615"/>
    </source>
</evidence>
<keyword evidence="2" id="KW-1133">Transmembrane helix</keyword>
<dbReference type="InterPro" id="IPR002656">
    <property type="entry name" value="Acyl_transf_3_dom"/>
</dbReference>
<keyword evidence="2" id="KW-0472">Membrane</keyword>
<feature type="transmembrane region" description="Helical" evidence="2">
    <location>
        <begin position="362"/>
        <end position="383"/>
    </location>
</feature>
<feature type="transmembrane region" description="Helical" evidence="2">
    <location>
        <begin position="75"/>
        <end position="104"/>
    </location>
</feature>
<dbReference type="EMBL" id="CP039712">
    <property type="protein sequence ID" value="QCI87037.1"/>
    <property type="molecule type" value="Genomic_DNA"/>
</dbReference>
<feature type="transmembrane region" description="Helical" evidence="2">
    <location>
        <begin position="38"/>
        <end position="55"/>
    </location>
</feature>